<dbReference type="AlphaFoldDB" id="A0AAV6YJT3"/>
<proteinExistence type="predicted"/>
<comment type="caution">
    <text evidence="2">The sequence shown here is derived from an EMBL/GenBank/DDBJ whole genome shotgun (WGS) entry which is preliminary data.</text>
</comment>
<feature type="region of interest" description="Disordered" evidence="1">
    <location>
        <begin position="52"/>
        <end position="73"/>
    </location>
</feature>
<dbReference type="EMBL" id="WNYA01074449">
    <property type="protein sequence ID" value="KAG8535220.1"/>
    <property type="molecule type" value="Genomic_DNA"/>
</dbReference>
<keyword evidence="3" id="KW-1185">Reference proteome</keyword>
<evidence type="ECO:0000256" key="1">
    <source>
        <dbReference type="SAM" id="MobiDB-lite"/>
    </source>
</evidence>
<reference evidence="2" key="1">
    <citation type="thesis" date="2020" institute="ProQuest LLC" country="789 East Eisenhower Parkway, Ann Arbor, MI, USA">
        <title>Comparative Genomics and Chromosome Evolution.</title>
        <authorList>
            <person name="Mudd A.B."/>
        </authorList>
    </citation>
    <scope>NUCLEOTIDE SEQUENCE</scope>
    <source>
        <strain evidence="2">237g6f4</strain>
        <tissue evidence="2">Blood</tissue>
    </source>
</reference>
<gene>
    <name evidence="2" type="ORF">GDO81_029132</name>
</gene>
<protein>
    <submittedName>
        <fullName evidence="2">Uncharacterized protein</fullName>
    </submittedName>
</protein>
<dbReference type="Proteomes" id="UP000824782">
    <property type="component" value="Unassembled WGS sequence"/>
</dbReference>
<accession>A0AAV6YJT3</accession>
<organism evidence="2 3">
    <name type="scientific">Engystomops pustulosus</name>
    <name type="common">Tungara frog</name>
    <name type="synonym">Physalaemus pustulosus</name>
    <dbReference type="NCBI Taxonomy" id="76066"/>
    <lineage>
        <taxon>Eukaryota</taxon>
        <taxon>Metazoa</taxon>
        <taxon>Chordata</taxon>
        <taxon>Craniata</taxon>
        <taxon>Vertebrata</taxon>
        <taxon>Euteleostomi</taxon>
        <taxon>Amphibia</taxon>
        <taxon>Batrachia</taxon>
        <taxon>Anura</taxon>
        <taxon>Neobatrachia</taxon>
        <taxon>Hyloidea</taxon>
        <taxon>Leptodactylidae</taxon>
        <taxon>Leiuperinae</taxon>
        <taxon>Engystomops</taxon>
    </lineage>
</organism>
<sequence>MIISLYGEHHKKKKSKKTSRELMLFYSCSQKEVPKFSTIGDTNPKMVTLEKASHPAKKMPSHGPNSAKAKILQPSKEANEESKILAAAGRSFPSAPHCVPIKQVTATCGGSLHSGEIVEQIVWWVLYFYLLEMCKF</sequence>
<evidence type="ECO:0000313" key="2">
    <source>
        <dbReference type="EMBL" id="KAG8535220.1"/>
    </source>
</evidence>
<evidence type="ECO:0000313" key="3">
    <source>
        <dbReference type="Proteomes" id="UP000824782"/>
    </source>
</evidence>
<name>A0AAV6YJT3_ENGPU</name>